<feature type="non-terminal residue" evidence="1">
    <location>
        <position position="1"/>
    </location>
</feature>
<evidence type="ECO:0000313" key="1">
    <source>
        <dbReference type="EMBL" id="CAB4013823.1"/>
    </source>
</evidence>
<name>A0A7D9IU91_PARCT</name>
<dbReference type="OrthoDB" id="5977221at2759"/>
<sequence>KRLEKKILEKGNMDIAVKVDNTQITEVNCQKLLGVTIDNRLNYEEHIDRLCRKLSKQLGLLKHISPYLKKQQRELYFNSVIKPTMMYGSVIWDNCNAECFQRVLKLQKRAARIILDAEKMAPSIVMFNTLNWFPFTKESLIKRIMLAYKRVNSAYNTPSYLNSLLARNSDRHSRNTRYSNLNMLCPIYNRKTEGGRTFT</sequence>
<reference evidence="1" key="1">
    <citation type="submission" date="2020-04" db="EMBL/GenBank/DDBJ databases">
        <authorList>
            <person name="Alioto T."/>
            <person name="Alioto T."/>
            <person name="Gomez Garrido J."/>
        </authorList>
    </citation>
    <scope>NUCLEOTIDE SEQUENCE</scope>
    <source>
        <strain evidence="1">A484AB</strain>
    </source>
</reference>
<proteinExistence type="predicted"/>
<dbReference type="PANTHER" id="PTHR33332">
    <property type="entry name" value="REVERSE TRANSCRIPTASE DOMAIN-CONTAINING PROTEIN"/>
    <property type="match status" value="1"/>
</dbReference>
<dbReference type="Proteomes" id="UP001152795">
    <property type="component" value="Unassembled WGS sequence"/>
</dbReference>
<protein>
    <submittedName>
        <fullName evidence="1">Uncharacterized protein</fullName>
    </submittedName>
</protein>
<keyword evidence="2" id="KW-1185">Reference proteome</keyword>
<dbReference type="AlphaFoldDB" id="A0A7D9IU91"/>
<dbReference type="EMBL" id="CACRXK020008035">
    <property type="protein sequence ID" value="CAB4013823.1"/>
    <property type="molecule type" value="Genomic_DNA"/>
</dbReference>
<feature type="non-terminal residue" evidence="1">
    <location>
        <position position="199"/>
    </location>
</feature>
<organism evidence="1 2">
    <name type="scientific">Paramuricea clavata</name>
    <name type="common">Red gorgonian</name>
    <name type="synonym">Violescent sea-whip</name>
    <dbReference type="NCBI Taxonomy" id="317549"/>
    <lineage>
        <taxon>Eukaryota</taxon>
        <taxon>Metazoa</taxon>
        <taxon>Cnidaria</taxon>
        <taxon>Anthozoa</taxon>
        <taxon>Octocorallia</taxon>
        <taxon>Malacalcyonacea</taxon>
        <taxon>Plexauridae</taxon>
        <taxon>Paramuricea</taxon>
    </lineage>
</organism>
<accession>A0A7D9IU91</accession>
<gene>
    <name evidence="1" type="ORF">PACLA_8A027878</name>
</gene>
<comment type="caution">
    <text evidence="1">The sequence shown here is derived from an EMBL/GenBank/DDBJ whole genome shotgun (WGS) entry which is preliminary data.</text>
</comment>
<evidence type="ECO:0000313" key="2">
    <source>
        <dbReference type="Proteomes" id="UP001152795"/>
    </source>
</evidence>